<gene>
    <name evidence="2" type="ORF">HPP92_025136</name>
</gene>
<dbReference type="Proteomes" id="UP000639772">
    <property type="component" value="Unassembled WGS sequence"/>
</dbReference>
<dbReference type="PANTHER" id="PTHR46567">
    <property type="entry name" value="MEDIATOR OF RNA POLYMERASE II TRANSCRIPTION SUBUNIT 12"/>
    <property type="match status" value="1"/>
</dbReference>
<organism evidence="2 3">
    <name type="scientific">Vanilla planifolia</name>
    <name type="common">Vanilla</name>
    <dbReference type="NCBI Taxonomy" id="51239"/>
    <lineage>
        <taxon>Eukaryota</taxon>
        <taxon>Viridiplantae</taxon>
        <taxon>Streptophyta</taxon>
        <taxon>Embryophyta</taxon>
        <taxon>Tracheophyta</taxon>
        <taxon>Spermatophyta</taxon>
        <taxon>Magnoliopsida</taxon>
        <taxon>Liliopsida</taxon>
        <taxon>Asparagales</taxon>
        <taxon>Orchidaceae</taxon>
        <taxon>Vanilloideae</taxon>
        <taxon>Vanilleae</taxon>
        <taxon>Vanilla</taxon>
    </lineage>
</organism>
<dbReference type="EMBL" id="JADCNM010000014">
    <property type="protein sequence ID" value="KAG0453832.1"/>
    <property type="molecule type" value="Genomic_DNA"/>
</dbReference>
<reference evidence="2 3" key="1">
    <citation type="journal article" date="2020" name="Nat. Food">
        <title>A phased Vanilla planifolia genome enables genetic improvement of flavour and production.</title>
        <authorList>
            <person name="Hasing T."/>
            <person name="Tang H."/>
            <person name="Brym M."/>
            <person name="Khazi F."/>
            <person name="Huang T."/>
            <person name="Chambers A.H."/>
        </authorList>
    </citation>
    <scope>NUCLEOTIDE SEQUENCE [LARGE SCALE GENOMIC DNA]</scope>
    <source>
        <tissue evidence="2">Leaf</tissue>
    </source>
</reference>
<dbReference type="PANTHER" id="PTHR46567:SF1">
    <property type="entry name" value="MEDIATOR OF RNA POLYMERASE II TRANSCRIPTION SUBUNIT 12"/>
    <property type="match status" value="1"/>
</dbReference>
<feature type="compositionally biased region" description="Polar residues" evidence="1">
    <location>
        <begin position="29"/>
        <end position="44"/>
    </location>
</feature>
<dbReference type="OrthoDB" id="20828at2759"/>
<dbReference type="AlphaFoldDB" id="A0A835U9X4"/>
<evidence type="ECO:0000313" key="3">
    <source>
        <dbReference type="Proteomes" id="UP000639772"/>
    </source>
</evidence>
<evidence type="ECO:0000313" key="2">
    <source>
        <dbReference type="EMBL" id="KAG0453832.1"/>
    </source>
</evidence>
<sequence length="102" mass="11326">MQRYMAVSGGAGVNNSTAGGVSARENARTDPSFSTSNFSLNSRRPSPLHPYKLKYDKEPLNFRLGPPDFYPQTPNCPEETLTKEYLQSGYKETVDGIEVCFV</sequence>
<proteinExistence type="predicted"/>
<comment type="caution">
    <text evidence="2">The sequence shown here is derived from an EMBL/GenBank/DDBJ whole genome shotgun (WGS) entry which is preliminary data.</text>
</comment>
<evidence type="ECO:0000256" key="1">
    <source>
        <dbReference type="SAM" id="MobiDB-lite"/>
    </source>
</evidence>
<protein>
    <submittedName>
        <fullName evidence="2">Uncharacterized protein</fullName>
    </submittedName>
</protein>
<accession>A0A835U9X4</accession>
<feature type="region of interest" description="Disordered" evidence="1">
    <location>
        <begin position="1"/>
        <end position="52"/>
    </location>
</feature>
<name>A0A835U9X4_VANPL</name>